<dbReference type="AlphaFoldDB" id="A0A8J7MJ14"/>
<dbReference type="PANTHER" id="PTHR48111:SF11">
    <property type="entry name" value="TWO-COMPONENT RESPONSE REGULATOR"/>
    <property type="match status" value="1"/>
</dbReference>
<dbReference type="Gene3D" id="6.10.250.690">
    <property type="match status" value="1"/>
</dbReference>
<feature type="DNA-binding region" description="OmpR/PhoB-type" evidence="3">
    <location>
        <begin position="123"/>
        <end position="219"/>
    </location>
</feature>
<comment type="caution">
    <text evidence="6">The sequence shown here is derived from an EMBL/GenBank/DDBJ whole genome shotgun (WGS) entry which is preliminary data.</text>
</comment>
<feature type="domain" description="OmpR/PhoB-type" evidence="5">
    <location>
        <begin position="123"/>
        <end position="219"/>
    </location>
</feature>
<dbReference type="InterPro" id="IPR039420">
    <property type="entry name" value="WalR-like"/>
</dbReference>
<dbReference type="PANTHER" id="PTHR48111">
    <property type="entry name" value="REGULATOR OF RPOS"/>
    <property type="match status" value="1"/>
</dbReference>
<keyword evidence="7" id="KW-1185">Reference proteome</keyword>
<name>A0A8J7MJ14_9BACT</name>
<dbReference type="PROSITE" id="PS51755">
    <property type="entry name" value="OMPR_PHOB"/>
    <property type="match status" value="1"/>
</dbReference>
<gene>
    <name evidence="6" type="ORF">JIN82_12085</name>
</gene>
<keyword evidence="2" id="KW-0597">Phosphoprotein</keyword>
<dbReference type="InterPro" id="IPR036388">
    <property type="entry name" value="WH-like_DNA-bd_sf"/>
</dbReference>
<dbReference type="InterPro" id="IPR001789">
    <property type="entry name" value="Sig_transdc_resp-reg_receiver"/>
</dbReference>
<feature type="modified residue" description="4-aspartylphosphate" evidence="2">
    <location>
        <position position="51"/>
    </location>
</feature>
<evidence type="ECO:0000256" key="1">
    <source>
        <dbReference type="ARBA" id="ARBA00023125"/>
    </source>
</evidence>
<organism evidence="6 7">
    <name type="scientific">Persicirhabdus sediminis</name>
    <dbReference type="NCBI Taxonomy" id="454144"/>
    <lineage>
        <taxon>Bacteria</taxon>
        <taxon>Pseudomonadati</taxon>
        <taxon>Verrucomicrobiota</taxon>
        <taxon>Verrucomicrobiia</taxon>
        <taxon>Verrucomicrobiales</taxon>
        <taxon>Verrucomicrobiaceae</taxon>
        <taxon>Persicirhabdus</taxon>
    </lineage>
</organism>
<evidence type="ECO:0000256" key="2">
    <source>
        <dbReference type="PROSITE-ProRule" id="PRU00169"/>
    </source>
</evidence>
<accession>A0A8J7MJ14</accession>
<dbReference type="Gene3D" id="1.10.10.10">
    <property type="entry name" value="Winged helix-like DNA-binding domain superfamily/Winged helix DNA-binding domain"/>
    <property type="match status" value="1"/>
</dbReference>
<dbReference type="CDD" id="cd00383">
    <property type="entry name" value="trans_reg_C"/>
    <property type="match status" value="1"/>
</dbReference>
<keyword evidence="1 3" id="KW-0238">DNA-binding</keyword>
<dbReference type="Pfam" id="PF00486">
    <property type="entry name" value="Trans_reg_C"/>
    <property type="match status" value="1"/>
</dbReference>
<dbReference type="SMART" id="SM00448">
    <property type="entry name" value="REC"/>
    <property type="match status" value="1"/>
</dbReference>
<dbReference type="GO" id="GO:0000976">
    <property type="term" value="F:transcription cis-regulatory region binding"/>
    <property type="evidence" value="ECO:0007669"/>
    <property type="project" value="TreeGrafter"/>
</dbReference>
<dbReference type="InterPro" id="IPR001867">
    <property type="entry name" value="OmpR/PhoB-type_DNA-bd"/>
</dbReference>
<dbReference type="GO" id="GO:0000156">
    <property type="term" value="F:phosphorelay response regulator activity"/>
    <property type="evidence" value="ECO:0007669"/>
    <property type="project" value="TreeGrafter"/>
</dbReference>
<evidence type="ECO:0000256" key="3">
    <source>
        <dbReference type="PROSITE-ProRule" id="PRU01091"/>
    </source>
</evidence>
<proteinExistence type="predicted"/>
<dbReference type="GO" id="GO:0006355">
    <property type="term" value="P:regulation of DNA-templated transcription"/>
    <property type="evidence" value="ECO:0007669"/>
    <property type="project" value="InterPro"/>
</dbReference>
<dbReference type="Gene3D" id="3.40.50.2300">
    <property type="match status" value="1"/>
</dbReference>
<dbReference type="GO" id="GO:0005829">
    <property type="term" value="C:cytosol"/>
    <property type="evidence" value="ECO:0007669"/>
    <property type="project" value="TreeGrafter"/>
</dbReference>
<evidence type="ECO:0000259" key="5">
    <source>
        <dbReference type="PROSITE" id="PS51755"/>
    </source>
</evidence>
<dbReference type="GO" id="GO:0032993">
    <property type="term" value="C:protein-DNA complex"/>
    <property type="evidence" value="ECO:0007669"/>
    <property type="project" value="TreeGrafter"/>
</dbReference>
<dbReference type="CDD" id="cd17574">
    <property type="entry name" value="REC_OmpR"/>
    <property type="match status" value="1"/>
</dbReference>
<protein>
    <submittedName>
        <fullName evidence="6">Response regulator transcription factor</fullName>
    </submittedName>
</protein>
<feature type="domain" description="Response regulatory" evidence="4">
    <location>
        <begin position="2"/>
        <end position="116"/>
    </location>
</feature>
<dbReference type="Pfam" id="PF00072">
    <property type="entry name" value="Response_reg"/>
    <property type="match status" value="1"/>
</dbReference>
<evidence type="ECO:0000313" key="7">
    <source>
        <dbReference type="Proteomes" id="UP000624703"/>
    </source>
</evidence>
<dbReference type="SUPFAM" id="SSF52172">
    <property type="entry name" value="CheY-like"/>
    <property type="match status" value="1"/>
</dbReference>
<dbReference type="EMBL" id="JAENIM010000041">
    <property type="protein sequence ID" value="MBK1791893.1"/>
    <property type="molecule type" value="Genomic_DNA"/>
</dbReference>
<dbReference type="SMART" id="SM00862">
    <property type="entry name" value="Trans_reg_C"/>
    <property type="match status" value="1"/>
</dbReference>
<dbReference type="PROSITE" id="PS50110">
    <property type="entry name" value="RESPONSE_REGULATORY"/>
    <property type="match status" value="1"/>
</dbReference>
<sequence length="221" mass="25054">MRILLAEDDPVTRENVSEIMSSEGYEVLAAENGAEAVELWNSNAVDLVLLDIMMPNKSGYDVCRHIRKTDPAVSVMFVSAKTEELDVVLGLELGADDFLRKPFGKHELLARVRALLRRGSSESESLKFHFAGWTVWVKELRARRGEVEIDLTPREVRILDLLLKRAGEVISRDELLNQCWGMDYFPESRTLDQHISNLRKKVGIETIETVRGAGYRILGSR</sequence>
<reference evidence="6" key="1">
    <citation type="submission" date="2021-01" db="EMBL/GenBank/DDBJ databases">
        <title>Modified the classification status of verrucomicrobia.</title>
        <authorList>
            <person name="Feng X."/>
        </authorList>
    </citation>
    <scope>NUCLEOTIDE SEQUENCE</scope>
    <source>
        <strain evidence="6">_KCTC 22039</strain>
    </source>
</reference>
<evidence type="ECO:0000313" key="6">
    <source>
        <dbReference type="EMBL" id="MBK1791893.1"/>
    </source>
</evidence>
<dbReference type="InterPro" id="IPR011006">
    <property type="entry name" value="CheY-like_superfamily"/>
</dbReference>
<dbReference type="Proteomes" id="UP000624703">
    <property type="component" value="Unassembled WGS sequence"/>
</dbReference>
<evidence type="ECO:0000259" key="4">
    <source>
        <dbReference type="PROSITE" id="PS50110"/>
    </source>
</evidence>